<dbReference type="Proteomes" id="UP000249458">
    <property type="component" value="Unassembled WGS sequence"/>
</dbReference>
<evidence type="ECO:0000313" key="2">
    <source>
        <dbReference type="Proteomes" id="UP000249458"/>
    </source>
</evidence>
<accession>A0A364LKA4</accession>
<dbReference type="RefSeq" id="WP_112219152.1">
    <property type="nucleotide sequence ID" value="NZ_MVJN01000004.1"/>
</dbReference>
<dbReference type="EMBL" id="MVJN01000004">
    <property type="protein sequence ID" value="RAP37036.1"/>
    <property type="molecule type" value="Genomic_DNA"/>
</dbReference>
<sequence>MRFFNRVFNAKSRMNLAVIAAGTIVLEGFKEWDRSQKTIAYKQSQDAEMDAFPHLKDIDSLINQAFYDIGTVKPDVYYNIKPLKIIESSTKPVSFEENVYYLVTQPESLTKHPDIQGWPCLLKRPQQSLEEKYIALKKGNGSYQDSYTPETSQAIKQFLLGINNFSSTPMSIESSLFAAKPRVIVDGFMTMLPPAQIYAVSGHEAIHHLYKHDLLTSISFSALLRVSYNFLNTRNLSARFLIIFAIPPIQLFLTHTLQLAQEIQADIESTKKLNTAGPLIDSHRVFAPMQSKRWQDKIQDPHLTPERRINYLSYFTTSKPPLLFQSSIWHEQQQRQALQSAEEQALKNVTIFYGTSEQLGKLG</sequence>
<gene>
    <name evidence="1" type="ORF">B1207_06325</name>
</gene>
<protein>
    <submittedName>
        <fullName evidence="1">Uncharacterized protein</fullName>
    </submittedName>
</protein>
<organism evidence="1 2">
    <name type="scientific">Legionella quinlivanii</name>
    <dbReference type="NCBI Taxonomy" id="45073"/>
    <lineage>
        <taxon>Bacteria</taxon>
        <taxon>Pseudomonadati</taxon>
        <taxon>Pseudomonadota</taxon>
        <taxon>Gammaproteobacteria</taxon>
        <taxon>Legionellales</taxon>
        <taxon>Legionellaceae</taxon>
        <taxon>Legionella</taxon>
    </lineage>
</organism>
<name>A0A364LKA4_9GAMM</name>
<reference evidence="1 2" key="1">
    <citation type="submission" date="2017-02" db="EMBL/GenBank/DDBJ databases">
        <title>Legionella quilivanii strain from human: case report and whole genome sequencing analysis.</title>
        <authorList>
            <person name="Lalancette C."/>
            <person name="Leduc J.-M."/>
            <person name="Levesque S."/>
            <person name="Fournier E."/>
            <person name="Saoud J."/>
            <person name="Faucher S.P."/>
            <person name="Bernard K."/>
            <person name="Martineau C."/>
            <person name="Longtin J."/>
        </authorList>
    </citation>
    <scope>NUCLEOTIDE SEQUENCE [LARGE SCALE GENOMIC DNA]</scope>
    <source>
        <strain evidence="1 2">ID143958</strain>
    </source>
</reference>
<evidence type="ECO:0000313" key="1">
    <source>
        <dbReference type="EMBL" id="RAP37036.1"/>
    </source>
</evidence>
<comment type="caution">
    <text evidence="1">The sequence shown here is derived from an EMBL/GenBank/DDBJ whole genome shotgun (WGS) entry which is preliminary data.</text>
</comment>
<dbReference type="AlphaFoldDB" id="A0A364LKA4"/>
<proteinExistence type="predicted"/>